<dbReference type="EMBL" id="RBNI01007882">
    <property type="protein sequence ID" value="RUP45062.1"/>
    <property type="molecule type" value="Genomic_DNA"/>
</dbReference>
<keyword evidence="3 7" id="KW-0813">Transport</keyword>
<comment type="caution">
    <text evidence="10">The sequence shown here is derived from an EMBL/GenBank/DDBJ whole genome shotgun (WGS) entry which is preliminary data.</text>
</comment>
<feature type="transmembrane region" description="Helical" evidence="8">
    <location>
        <begin position="421"/>
        <end position="442"/>
    </location>
</feature>
<evidence type="ECO:0000256" key="6">
    <source>
        <dbReference type="ARBA" id="ARBA00023136"/>
    </source>
</evidence>
<dbReference type="PANTHER" id="PTHR48022:SF2">
    <property type="entry name" value="PLASTIDIC GLUCOSE TRANSPORTER 4"/>
    <property type="match status" value="1"/>
</dbReference>
<dbReference type="GO" id="GO:0016020">
    <property type="term" value="C:membrane"/>
    <property type="evidence" value="ECO:0007669"/>
    <property type="project" value="UniProtKB-SubCell"/>
</dbReference>
<feature type="transmembrane region" description="Helical" evidence="8">
    <location>
        <begin position="7"/>
        <end position="33"/>
    </location>
</feature>
<comment type="subcellular location">
    <subcellularLocation>
        <location evidence="1">Membrane</location>
        <topology evidence="1">Multi-pass membrane protein</topology>
    </subcellularLocation>
</comment>
<feature type="transmembrane region" description="Helical" evidence="8">
    <location>
        <begin position="53"/>
        <end position="72"/>
    </location>
</feature>
<feature type="transmembrane region" description="Helical" evidence="8">
    <location>
        <begin position="317"/>
        <end position="336"/>
    </location>
</feature>
<proteinExistence type="inferred from homology"/>
<dbReference type="FunFam" id="1.20.1250.20:FF:000134">
    <property type="entry name" value="MFS sugar transporter protein"/>
    <property type="match status" value="1"/>
</dbReference>
<dbReference type="SUPFAM" id="SSF103473">
    <property type="entry name" value="MFS general substrate transporter"/>
    <property type="match status" value="1"/>
</dbReference>
<evidence type="ECO:0000256" key="3">
    <source>
        <dbReference type="ARBA" id="ARBA00022448"/>
    </source>
</evidence>
<gene>
    <name evidence="10" type="ORF">BC936DRAFT_148663</name>
</gene>
<dbReference type="PROSITE" id="PS00217">
    <property type="entry name" value="SUGAR_TRANSPORT_2"/>
    <property type="match status" value="1"/>
</dbReference>
<dbReference type="GO" id="GO:0005351">
    <property type="term" value="F:carbohydrate:proton symporter activity"/>
    <property type="evidence" value="ECO:0007669"/>
    <property type="project" value="TreeGrafter"/>
</dbReference>
<dbReference type="Pfam" id="PF00083">
    <property type="entry name" value="Sugar_tr"/>
    <property type="match status" value="1"/>
</dbReference>
<keyword evidence="4 8" id="KW-0812">Transmembrane</keyword>
<feature type="transmembrane region" description="Helical" evidence="8">
    <location>
        <begin position="172"/>
        <end position="193"/>
    </location>
</feature>
<feature type="transmembrane region" description="Helical" evidence="8">
    <location>
        <begin position="79"/>
        <end position="100"/>
    </location>
</feature>
<feature type="transmembrane region" description="Helical" evidence="8">
    <location>
        <begin position="139"/>
        <end position="157"/>
    </location>
</feature>
<dbReference type="NCBIfam" id="TIGR00879">
    <property type="entry name" value="SP"/>
    <property type="match status" value="1"/>
</dbReference>
<dbReference type="OrthoDB" id="4142200at2759"/>
<evidence type="ECO:0000256" key="2">
    <source>
        <dbReference type="ARBA" id="ARBA00010992"/>
    </source>
</evidence>
<dbReference type="PANTHER" id="PTHR48022">
    <property type="entry name" value="PLASTIDIC GLUCOSE TRANSPORTER 4"/>
    <property type="match status" value="1"/>
</dbReference>
<dbReference type="InterPro" id="IPR003663">
    <property type="entry name" value="Sugar/inositol_transpt"/>
</dbReference>
<name>A0A433D2K8_9FUNG</name>
<evidence type="ECO:0000256" key="4">
    <source>
        <dbReference type="ARBA" id="ARBA00022692"/>
    </source>
</evidence>
<dbReference type="InterPro" id="IPR050360">
    <property type="entry name" value="MFS_Sugar_Transporters"/>
</dbReference>
<keyword evidence="11" id="KW-1185">Reference proteome</keyword>
<protein>
    <submittedName>
        <fullName evidence="10">General substrate transporter</fullName>
    </submittedName>
</protein>
<dbReference type="InterPro" id="IPR005829">
    <property type="entry name" value="Sugar_transporter_CS"/>
</dbReference>
<dbReference type="InterPro" id="IPR036259">
    <property type="entry name" value="MFS_trans_sf"/>
</dbReference>
<keyword evidence="6 8" id="KW-0472">Membrane</keyword>
<dbReference type="InterPro" id="IPR005828">
    <property type="entry name" value="MFS_sugar_transport-like"/>
</dbReference>
<evidence type="ECO:0000313" key="11">
    <source>
        <dbReference type="Proteomes" id="UP000268093"/>
    </source>
</evidence>
<evidence type="ECO:0000256" key="5">
    <source>
        <dbReference type="ARBA" id="ARBA00022989"/>
    </source>
</evidence>
<comment type="similarity">
    <text evidence="2 7">Belongs to the major facilitator superfamily. Sugar transporter (TC 2.A.1.1) family.</text>
</comment>
<dbReference type="Proteomes" id="UP000268093">
    <property type="component" value="Unassembled WGS sequence"/>
</dbReference>
<dbReference type="Gene3D" id="1.20.1250.20">
    <property type="entry name" value="MFS general substrate transporter like domains"/>
    <property type="match status" value="1"/>
</dbReference>
<dbReference type="AlphaFoldDB" id="A0A433D2K8"/>
<dbReference type="InterPro" id="IPR020846">
    <property type="entry name" value="MFS_dom"/>
</dbReference>
<accession>A0A433D2K8</accession>
<evidence type="ECO:0000256" key="7">
    <source>
        <dbReference type="RuleBase" id="RU003346"/>
    </source>
</evidence>
<feature type="transmembrane region" description="Helical" evidence="8">
    <location>
        <begin position="356"/>
        <end position="379"/>
    </location>
</feature>
<evidence type="ECO:0000256" key="1">
    <source>
        <dbReference type="ARBA" id="ARBA00004141"/>
    </source>
</evidence>
<evidence type="ECO:0000313" key="10">
    <source>
        <dbReference type="EMBL" id="RUP45062.1"/>
    </source>
</evidence>
<feature type="domain" description="Major facilitator superfamily (MFS) profile" evidence="9">
    <location>
        <begin position="8"/>
        <end position="446"/>
    </location>
</feature>
<feature type="transmembrane region" description="Helical" evidence="8">
    <location>
        <begin position="106"/>
        <end position="127"/>
    </location>
</feature>
<evidence type="ECO:0000259" key="9">
    <source>
        <dbReference type="PROSITE" id="PS50850"/>
    </source>
</evidence>
<evidence type="ECO:0000256" key="8">
    <source>
        <dbReference type="SAM" id="Phobius"/>
    </source>
</evidence>
<dbReference type="PROSITE" id="PS50850">
    <property type="entry name" value="MFS"/>
    <property type="match status" value="1"/>
</dbReference>
<organism evidence="10 11">
    <name type="scientific">Jimgerdemannia flammicorona</name>
    <dbReference type="NCBI Taxonomy" id="994334"/>
    <lineage>
        <taxon>Eukaryota</taxon>
        <taxon>Fungi</taxon>
        <taxon>Fungi incertae sedis</taxon>
        <taxon>Mucoromycota</taxon>
        <taxon>Mucoromycotina</taxon>
        <taxon>Endogonomycetes</taxon>
        <taxon>Endogonales</taxon>
        <taxon>Endogonaceae</taxon>
        <taxon>Jimgerdemannia</taxon>
    </lineage>
</organism>
<reference evidence="10 11" key="1">
    <citation type="journal article" date="2018" name="New Phytol.">
        <title>Phylogenomics of Endogonaceae and evolution of mycorrhizas within Mucoromycota.</title>
        <authorList>
            <person name="Chang Y."/>
            <person name="Desiro A."/>
            <person name="Na H."/>
            <person name="Sandor L."/>
            <person name="Lipzen A."/>
            <person name="Clum A."/>
            <person name="Barry K."/>
            <person name="Grigoriev I.V."/>
            <person name="Martin F.M."/>
            <person name="Stajich J.E."/>
            <person name="Smith M.E."/>
            <person name="Bonito G."/>
            <person name="Spatafora J.W."/>
        </authorList>
    </citation>
    <scope>NUCLEOTIDE SEQUENCE [LARGE SCALE GENOMIC DNA]</scope>
    <source>
        <strain evidence="10 11">GMNB39</strain>
    </source>
</reference>
<sequence length="481" mass="52935">MRYLSEVATFIACMGGFLFGYDIGVISGVLVMPTFATTFGINAAQAADLKGNVVSFLQIGCCFGALLINFVADHYGRKAAIFGSSIVSIFGGILQTVSVGKLSVLIIGRFFAGVGIGANSMLVPMYIAEIAPRKLRGRLGTLWQFLIVLGICVSYWVDYLCLKVLPPSDLQWQLALGLQIVPGVVLAIGIIFMPESLRWLAAHDRHEEARCTLSKLRGLYESDHSVTAEMEAIQDAIDCERETSTGKLTEIFQVVNFKRLWTGSNAINYYAPVIFQSIGITSAEIDVLATGVYGTVKVAFVFASFFMIDTKLGRRRTLMIGSAFMCTAFYILGTMTKLNSDNNGGSVGGSVGSLGYVAIFSVYLFAIGYEFSWGPIVWIVCSEIYPTRIRAICLSITTAFNWGNNAIIGKVTPIMLVNIGWGTYFLFGSFAVVMGLFVFFFLPETRGRSLEEMEEIFQGGIFVHNKIYTEPKKDYFEEYKE</sequence>
<dbReference type="PRINTS" id="PR00171">
    <property type="entry name" value="SUGRTRNSPORT"/>
</dbReference>
<keyword evidence="5 8" id="KW-1133">Transmembrane helix</keyword>